<comment type="cofactor">
    <cofactor evidence="1">
        <name>pyridoxal 5'-phosphate</name>
        <dbReference type="ChEBI" id="CHEBI:597326"/>
    </cofactor>
</comment>
<evidence type="ECO:0000259" key="6">
    <source>
        <dbReference type="Pfam" id="PF00155"/>
    </source>
</evidence>
<protein>
    <recommendedName>
        <fullName evidence="2">cysteine-S-conjugate beta-lyase</fullName>
        <ecNumber evidence="2">4.4.1.13</ecNumber>
    </recommendedName>
</protein>
<dbReference type="RefSeq" id="WP_115073217.1">
    <property type="nucleotide sequence ID" value="NZ_UGHE01000002.1"/>
</dbReference>
<evidence type="ECO:0000256" key="1">
    <source>
        <dbReference type="ARBA" id="ARBA00001933"/>
    </source>
</evidence>
<evidence type="ECO:0000256" key="5">
    <source>
        <dbReference type="ARBA" id="ARBA00037974"/>
    </source>
</evidence>
<dbReference type="NCBIfam" id="TIGR04350">
    <property type="entry name" value="C_S_lyase_PatB"/>
    <property type="match status" value="1"/>
</dbReference>
<dbReference type="InterPro" id="IPR027619">
    <property type="entry name" value="C-S_lyase_PatB-like"/>
</dbReference>
<keyword evidence="7" id="KW-0032">Aminotransferase</keyword>
<dbReference type="SUPFAM" id="SSF53383">
    <property type="entry name" value="PLP-dependent transferases"/>
    <property type="match status" value="1"/>
</dbReference>
<dbReference type="GO" id="GO:0008483">
    <property type="term" value="F:transaminase activity"/>
    <property type="evidence" value="ECO:0007669"/>
    <property type="project" value="UniProtKB-KW"/>
</dbReference>
<dbReference type="Proteomes" id="UP000254496">
    <property type="component" value="Unassembled WGS sequence"/>
</dbReference>
<dbReference type="EMBL" id="UGHJ01000001">
    <property type="protein sequence ID" value="STO69094.1"/>
    <property type="molecule type" value="Genomic_DNA"/>
</dbReference>
<feature type="domain" description="Aminotransferase class I/classII large" evidence="6">
    <location>
        <begin position="29"/>
        <end position="381"/>
    </location>
</feature>
<name>A0AB38H9Q2_9PAST</name>
<evidence type="ECO:0000256" key="2">
    <source>
        <dbReference type="ARBA" id="ARBA00012224"/>
    </source>
</evidence>
<reference evidence="7 8" key="1">
    <citation type="submission" date="2018-06" db="EMBL/GenBank/DDBJ databases">
        <authorList>
            <consortium name="Pathogen Informatics"/>
            <person name="Doyle S."/>
        </authorList>
    </citation>
    <scope>NUCLEOTIDE SEQUENCE [LARGE SCALE GENOMIC DNA]</scope>
    <source>
        <strain evidence="7 8">NCTC8540</strain>
    </source>
</reference>
<keyword evidence="7" id="KW-0808">Transferase</keyword>
<dbReference type="AlphaFoldDB" id="A0AB38H9Q2"/>
<dbReference type="InterPro" id="IPR015424">
    <property type="entry name" value="PyrdxlP-dep_Trfase"/>
</dbReference>
<evidence type="ECO:0000256" key="3">
    <source>
        <dbReference type="ARBA" id="ARBA00022898"/>
    </source>
</evidence>
<sequence length="396" mass="45814">MGDNAFDIFVDRGNTNSAKWSILNKYGKDMISMSVADMDLLAPQMLIDKLAQQNRMGIYGYTILPDNYYDIVRKYIFRHYQYEIASENIVFCPRIIQAISIYIKEFTKPSDHIAVLTPSYAPIVNAILLNNRIVESCALIYQAGSYRIDFEQLEKCFQVAKTFILISPHNPTGTVWSHSDLYRIATLAEKYGVFILSDDVHADFDFSGNKHIIISTISKYIEKHSIICTSPAKTFNIPGLEISNLLICDRKIRQNFQGCMQALGMHNPNFFSIPAIQVAYQYCDDWVGELRNYIFQNKLIVKNFFAQEIPQLEVINSAGTYLIWVNYSQLQITEEKLKYWFIHLSNIEVSWGSDFGHEGRSFFRMNVAMPRSLLRKSLERIKQGFILLLQEDTYHE</sequence>
<dbReference type="InterPro" id="IPR015421">
    <property type="entry name" value="PyrdxlP-dep_Trfase_major"/>
</dbReference>
<dbReference type="InterPro" id="IPR004839">
    <property type="entry name" value="Aminotransferase_I/II_large"/>
</dbReference>
<comment type="caution">
    <text evidence="7">The sequence shown here is derived from an EMBL/GenBank/DDBJ whole genome shotgun (WGS) entry which is preliminary data.</text>
</comment>
<dbReference type="GO" id="GO:0030170">
    <property type="term" value="F:pyridoxal phosphate binding"/>
    <property type="evidence" value="ECO:0007669"/>
    <property type="project" value="InterPro"/>
</dbReference>
<dbReference type="PANTHER" id="PTHR43525">
    <property type="entry name" value="PROTEIN MALY"/>
    <property type="match status" value="1"/>
</dbReference>
<dbReference type="InterPro" id="IPR015422">
    <property type="entry name" value="PyrdxlP-dep_Trfase_small"/>
</dbReference>
<evidence type="ECO:0000313" key="8">
    <source>
        <dbReference type="Proteomes" id="UP000254496"/>
    </source>
</evidence>
<gene>
    <name evidence="7" type="primary">patB</name>
    <name evidence="7" type="ORF">NCTC8540_01618</name>
</gene>
<evidence type="ECO:0000313" key="7">
    <source>
        <dbReference type="EMBL" id="STO69094.1"/>
    </source>
</evidence>
<keyword evidence="4 7" id="KW-0456">Lyase</keyword>
<evidence type="ECO:0000256" key="4">
    <source>
        <dbReference type="ARBA" id="ARBA00023239"/>
    </source>
</evidence>
<dbReference type="CDD" id="cd00609">
    <property type="entry name" value="AAT_like"/>
    <property type="match status" value="1"/>
</dbReference>
<dbReference type="EC" id="4.4.1.13" evidence="2"/>
<dbReference type="GO" id="GO:0047804">
    <property type="term" value="F:cysteine-S-conjugate beta-lyase activity"/>
    <property type="evidence" value="ECO:0007669"/>
    <property type="project" value="UniProtKB-EC"/>
</dbReference>
<dbReference type="PANTHER" id="PTHR43525:SF1">
    <property type="entry name" value="PROTEIN MALY"/>
    <property type="match status" value="1"/>
</dbReference>
<dbReference type="InterPro" id="IPR051798">
    <property type="entry name" value="Class-II_PLP-Dep_Aminotrans"/>
</dbReference>
<dbReference type="Gene3D" id="3.40.640.10">
    <property type="entry name" value="Type I PLP-dependent aspartate aminotransferase-like (Major domain)"/>
    <property type="match status" value="1"/>
</dbReference>
<dbReference type="Gene3D" id="3.90.1150.10">
    <property type="entry name" value="Aspartate Aminotransferase, domain 1"/>
    <property type="match status" value="1"/>
</dbReference>
<accession>A0AB38H9Q2</accession>
<dbReference type="Pfam" id="PF00155">
    <property type="entry name" value="Aminotran_1_2"/>
    <property type="match status" value="1"/>
</dbReference>
<proteinExistence type="inferred from homology"/>
<organism evidence="7 8">
    <name type="scientific">Canicola haemoglobinophilus</name>
    <dbReference type="NCBI Taxonomy" id="733"/>
    <lineage>
        <taxon>Bacteria</taxon>
        <taxon>Pseudomonadati</taxon>
        <taxon>Pseudomonadota</taxon>
        <taxon>Gammaproteobacteria</taxon>
        <taxon>Pasteurellales</taxon>
        <taxon>Pasteurellaceae</taxon>
        <taxon>Canicola</taxon>
    </lineage>
</organism>
<keyword evidence="3" id="KW-0663">Pyridoxal phosphate</keyword>
<comment type="similarity">
    <text evidence="5">Belongs to the class-II pyridoxal-phosphate-dependent aminotransferase family. MalY/PatB cystathionine beta-lyase subfamily.</text>
</comment>